<proteinExistence type="predicted"/>
<dbReference type="GO" id="GO:0003676">
    <property type="term" value="F:nucleic acid binding"/>
    <property type="evidence" value="ECO:0007669"/>
    <property type="project" value="InterPro"/>
</dbReference>
<dbReference type="InterPro" id="IPR004871">
    <property type="entry name" value="RSE1/DDB1/CPSF1_C"/>
</dbReference>
<organism evidence="2 3">
    <name type="scientific">Acorus calamus</name>
    <name type="common">Sweet flag</name>
    <dbReference type="NCBI Taxonomy" id="4465"/>
    <lineage>
        <taxon>Eukaryota</taxon>
        <taxon>Viridiplantae</taxon>
        <taxon>Streptophyta</taxon>
        <taxon>Embryophyta</taxon>
        <taxon>Tracheophyta</taxon>
        <taxon>Spermatophyta</taxon>
        <taxon>Magnoliopsida</taxon>
        <taxon>Liliopsida</taxon>
        <taxon>Acoraceae</taxon>
        <taxon>Acorus</taxon>
    </lineage>
</organism>
<name>A0AAV9CFV7_ACOCL</name>
<dbReference type="Proteomes" id="UP001180020">
    <property type="component" value="Unassembled WGS sequence"/>
</dbReference>
<feature type="domain" description="RSE1/DDB1/CPSF1 C-terminal" evidence="1">
    <location>
        <begin position="2"/>
        <end position="211"/>
    </location>
</feature>
<dbReference type="Pfam" id="PF03178">
    <property type="entry name" value="CPSF_A"/>
    <property type="match status" value="1"/>
</dbReference>
<dbReference type="GO" id="GO:0005634">
    <property type="term" value="C:nucleus"/>
    <property type="evidence" value="ECO:0007669"/>
    <property type="project" value="InterPro"/>
</dbReference>
<reference evidence="2" key="1">
    <citation type="journal article" date="2023" name="Nat. Commun.">
        <title>Diploid and tetraploid genomes of Acorus and the evolution of monocots.</title>
        <authorList>
            <person name="Ma L."/>
            <person name="Liu K.W."/>
            <person name="Li Z."/>
            <person name="Hsiao Y.Y."/>
            <person name="Qi Y."/>
            <person name="Fu T."/>
            <person name="Tang G.D."/>
            <person name="Zhang D."/>
            <person name="Sun W.H."/>
            <person name="Liu D.K."/>
            <person name="Li Y."/>
            <person name="Chen G.Z."/>
            <person name="Liu X.D."/>
            <person name="Liao X.Y."/>
            <person name="Jiang Y.T."/>
            <person name="Yu X."/>
            <person name="Hao Y."/>
            <person name="Huang J."/>
            <person name="Zhao X.W."/>
            <person name="Ke S."/>
            <person name="Chen Y.Y."/>
            <person name="Wu W.L."/>
            <person name="Hsu J.L."/>
            <person name="Lin Y.F."/>
            <person name="Huang M.D."/>
            <person name="Li C.Y."/>
            <person name="Huang L."/>
            <person name="Wang Z.W."/>
            <person name="Zhao X."/>
            <person name="Zhong W.Y."/>
            <person name="Peng D.H."/>
            <person name="Ahmad S."/>
            <person name="Lan S."/>
            <person name="Zhang J.S."/>
            <person name="Tsai W.C."/>
            <person name="Van de Peer Y."/>
            <person name="Liu Z.J."/>
        </authorList>
    </citation>
    <scope>NUCLEOTIDE SEQUENCE</scope>
    <source>
        <strain evidence="2">CP</strain>
    </source>
</reference>
<protein>
    <recommendedName>
        <fullName evidence="1">RSE1/DDB1/CPSF1 C-terminal domain-containing protein</fullName>
    </recommendedName>
</protein>
<gene>
    <name evidence="2" type="ORF">QJS10_CPB19g00837</name>
</gene>
<dbReference type="Gene3D" id="1.10.150.910">
    <property type="match status" value="1"/>
</dbReference>
<evidence type="ECO:0000313" key="2">
    <source>
        <dbReference type="EMBL" id="KAK1287153.1"/>
    </source>
</evidence>
<evidence type="ECO:0000313" key="3">
    <source>
        <dbReference type="Proteomes" id="UP001180020"/>
    </source>
</evidence>
<comment type="caution">
    <text evidence="2">The sequence shown here is derived from an EMBL/GenBank/DDBJ whole genome shotgun (WGS) entry which is preliminary data.</text>
</comment>
<dbReference type="EMBL" id="JAUJYO010000019">
    <property type="protein sequence ID" value="KAK1287153.1"/>
    <property type="molecule type" value="Genomic_DNA"/>
</dbReference>
<reference evidence="2" key="2">
    <citation type="submission" date="2023-06" db="EMBL/GenBank/DDBJ databases">
        <authorList>
            <person name="Ma L."/>
            <person name="Liu K.-W."/>
            <person name="Li Z."/>
            <person name="Hsiao Y.-Y."/>
            <person name="Qi Y."/>
            <person name="Fu T."/>
            <person name="Tang G."/>
            <person name="Zhang D."/>
            <person name="Sun W.-H."/>
            <person name="Liu D.-K."/>
            <person name="Li Y."/>
            <person name="Chen G.-Z."/>
            <person name="Liu X.-D."/>
            <person name="Liao X.-Y."/>
            <person name="Jiang Y.-T."/>
            <person name="Yu X."/>
            <person name="Hao Y."/>
            <person name="Huang J."/>
            <person name="Zhao X.-W."/>
            <person name="Ke S."/>
            <person name="Chen Y.-Y."/>
            <person name="Wu W.-L."/>
            <person name="Hsu J.-L."/>
            <person name="Lin Y.-F."/>
            <person name="Huang M.-D."/>
            <person name="Li C.-Y."/>
            <person name="Huang L."/>
            <person name="Wang Z.-W."/>
            <person name="Zhao X."/>
            <person name="Zhong W.-Y."/>
            <person name="Peng D.-H."/>
            <person name="Ahmad S."/>
            <person name="Lan S."/>
            <person name="Zhang J.-S."/>
            <person name="Tsai W.-C."/>
            <person name="Van De Peer Y."/>
            <person name="Liu Z.-J."/>
        </authorList>
    </citation>
    <scope>NUCLEOTIDE SEQUENCE</scope>
    <source>
        <strain evidence="2">CP</strain>
        <tissue evidence="2">Leaves</tissue>
    </source>
</reference>
<keyword evidence="3" id="KW-1185">Reference proteome</keyword>
<dbReference type="InterPro" id="IPR015943">
    <property type="entry name" value="WD40/YVTN_repeat-like_dom_sf"/>
</dbReference>
<dbReference type="PANTHER" id="PTHR10644">
    <property type="entry name" value="DNA REPAIR/RNA PROCESSING CPSF FAMILY"/>
    <property type="match status" value="1"/>
</dbReference>
<accession>A0AAV9CFV7</accession>
<dbReference type="InterPro" id="IPR050358">
    <property type="entry name" value="RSE1/DDB1/CFT1"/>
</dbReference>
<evidence type="ECO:0000259" key="1">
    <source>
        <dbReference type="Pfam" id="PF03178"/>
    </source>
</evidence>
<dbReference type="Gene3D" id="2.130.10.10">
    <property type="entry name" value="YVTN repeat-like/Quinoprotein amine dehydrogenase"/>
    <property type="match status" value="1"/>
</dbReference>
<dbReference type="AlphaFoldDB" id="A0AAV9CFV7"/>
<sequence length="258" mass="28504">MRRFASARTRFTITALATCYTRIVVGDCRDGVLFFFYQEDQKKLEQLFCDPVQRLVADCALMDPNTVVVSDRRGNISVLSCSRYFEDSASPESNLTLDCSYNVGETVMSVRKGSFSYKFPVDDVLKGMDGGETVPNQVHNSIVACTLLGSVMVFIPITREEHELLEDVQARLAVHPLTSPFLGNDHREFRGRGPKVGVPTILDGDMLAQFLELTNVQQEAVLSSSGSSDRGSSSHSANSPISINQVVQLLERVHHALN</sequence>